<dbReference type="Proteomes" id="UP000510821">
    <property type="component" value="Chromosome"/>
</dbReference>
<feature type="domain" description="Translation elongation factor EF1B beta/delta subunit guanine nucleotide exchange" evidence="6">
    <location>
        <begin position="3"/>
        <end position="82"/>
    </location>
</feature>
<evidence type="ECO:0000256" key="3">
    <source>
        <dbReference type="ARBA" id="ARBA00017600"/>
    </source>
</evidence>
<reference evidence="8" key="1">
    <citation type="submission" date="2020-07" db="EMBL/GenBank/DDBJ databases">
        <title>Metabolic diversity and evolutionary history of the archaeal phylum ###Micrarchaeota### uncovered from a freshwater lake metagenome.</title>
        <authorList>
            <person name="Kadnikov V.V."/>
            <person name="Savvichev A.S."/>
            <person name="Mardanov A.V."/>
            <person name="Beletsky A.V."/>
            <person name="Chupakov A.V."/>
            <person name="Kokryatskaya N.M."/>
            <person name="Pimenov N.V."/>
            <person name="Ravin N.V."/>
        </authorList>
    </citation>
    <scope>NUCLEOTIDE SEQUENCE [LARGE SCALE GENOMIC DNA]</scope>
</reference>
<accession>A0A7D6BQT9</accession>
<evidence type="ECO:0000313" key="8">
    <source>
        <dbReference type="Proteomes" id="UP000510821"/>
    </source>
</evidence>
<dbReference type="InterPro" id="IPR014038">
    <property type="entry name" value="EF1B_bsu/dsu_GNE"/>
</dbReference>
<comment type="function">
    <text evidence="1">Promotes the exchange of GDP for GTP in EF-1-alpha/GDP, thus allowing the regeneration of EF-1-alpha/GTP that could then be used to form the ternary complex EF-1-alpha/GTP/AAtRNA.</text>
</comment>
<dbReference type="PANTHER" id="PTHR39647">
    <property type="entry name" value="ELONGATION FACTOR 1-BETA"/>
    <property type="match status" value="1"/>
</dbReference>
<evidence type="ECO:0000256" key="1">
    <source>
        <dbReference type="ARBA" id="ARBA00003815"/>
    </source>
</evidence>
<dbReference type="SMART" id="SM00888">
    <property type="entry name" value="EF1_GNE"/>
    <property type="match status" value="1"/>
</dbReference>
<gene>
    <name evidence="7" type="ORF">Sv326_0888</name>
</gene>
<evidence type="ECO:0000313" key="7">
    <source>
        <dbReference type="EMBL" id="QLJ53063.1"/>
    </source>
</evidence>
<keyword evidence="4" id="KW-0251">Elongation factor</keyword>
<dbReference type="InterPro" id="IPR036219">
    <property type="entry name" value="eEF-1beta-like_sf"/>
</dbReference>
<keyword evidence="5" id="KW-0648">Protein biosynthesis</keyword>
<dbReference type="InterPro" id="IPR014717">
    <property type="entry name" value="Transl_elong_EF1B/ribsomal_bS6"/>
</dbReference>
<dbReference type="EMBL" id="CP058998">
    <property type="protein sequence ID" value="QLJ53063.1"/>
    <property type="molecule type" value="Genomic_DNA"/>
</dbReference>
<evidence type="ECO:0000259" key="6">
    <source>
        <dbReference type="SMART" id="SM00888"/>
    </source>
</evidence>
<organism evidence="7 8">
    <name type="scientific">Fermentimicrarchaeum limneticum</name>
    <dbReference type="NCBI Taxonomy" id="2795018"/>
    <lineage>
        <taxon>Archaea</taxon>
        <taxon>Candidatus Micrarchaeota</taxon>
        <taxon>Candidatus Fermentimicrarchaeales</taxon>
        <taxon>Candidatus Fermentimicrarchaeaceae</taxon>
        <taxon>Candidatus Fermentimicrarchaeum</taxon>
    </lineage>
</organism>
<protein>
    <recommendedName>
        <fullName evidence="3">Elongation factor 1-beta</fullName>
    </recommendedName>
</protein>
<evidence type="ECO:0000256" key="5">
    <source>
        <dbReference type="ARBA" id="ARBA00022917"/>
    </source>
</evidence>
<dbReference type="SUPFAM" id="SSF54984">
    <property type="entry name" value="eEF-1beta-like"/>
    <property type="match status" value="1"/>
</dbReference>
<evidence type="ECO:0000256" key="2">
    <source>
        <dbReference type="ARBA" id="ARBA00007411"/>
    </source>
</evidence>
<dbReference type="GO" id="GO:0003746">
    <property type="term" value="F:translation elongation factor activity"/>
    <property type="evidence" value="ECO:0007669"/>
    <property type="project" value="UniProtKB-KW"/>
</dbReference>
<dbReference type="Pfam" id="PF00736">
    <property type="entry name" value="EF1_GNE"/>
    <property type="match status" value="1"/>
</dbReference>
<dbReference type="Gene3D" id="3.30.70.60">
    <property type="match status" value="1"/>
</dbReference>
<dbReference type="InterPro" id="IPR004542">
    <property type="entry name" value="Transl_elong_EF1B_B_arc"/>
</dbReference>
<dbReference type="AlphaFoldDB" id="A0A7D6BQT9"/>
<dbReference type="KEGG" id="flt:Sv326_0888"/>
<name>A0A7D6BQT9_FERL1</name>
<comment type="similarity">
    <text evidence="2">Belongs to the EF-1-beta/EF-1-delta family.</text>
</comment>
<sequence>MGKVAVVAKVFPESMEVFEALKSSIQNEMKPYSIVEEEIAFGMKALKVTVVLADASMGSDVEERLKKIKGVSEVQIDEVGLI</sequence>
<proteinExistence type="inferred from homology"/>
<evidence type="ECO:0000256" key="4">
    <source>
        <dbReference type="ARBA" id="ARBA00022768"/>
    </source>
</evidence>
<dbReference type="PANTHER" id="PTHR39647:SF1">
    <property type="entry name" value="ELONGATION FACTOR 1-BETA"/>
    <property type="match status" value="1"/>
</dbReference>